<dbReference type="EMBL" id="JAHBCL010000003">
    <property type="protein sequence ID" value="MBS7525566.1"/>
    <property type="molecule type" value="Genomic_DNA"/>
</dbReference>
<keyword evidence="1" id="KW-0436">Ligase</keyword>
<evidence type="ECO:0000256" key="4">
    <source>
        <dbReference type="PROSITE-ProRule" id="PRU00409"/>
    </source>
</evidence>
<reference evidence="6 7" key="1">
    <citation type="submission" date="2021-05" db="EMBL/GenBank/DDBJ databases">
        <title>Fusibacter ferrireducens sp. nov., an anaerobic, sulfur- and Fe-reducing bacterium isolated from the mangrove sediment.</title>
        <authorList>
            <person name="Qiu D."/>
        </authorList>
    </citation>
    <scope>NUCLEOTIDE SEQUENCE [LARGE SCALE GENOMIC DNA]</scope>
    <source>
        <strain evidence="6 7">DSM 12116</strain>
    </source>
</reference>
<protein>
    <submittedName>
        <fullName evidence="6">ATP-grasp domain-containing protein</fullName>
    </submittedName>
</protein>
<dbReference type="InterPro" id="IPR011761">
    <property type="entry name" value="ATP-grasp"/>
</dbReference>
<dbReference type="PROSITE" id="PS50975">
    <property type="entry name" value="ATP_GRASP"/>
    <property type="match status" value="1"/>
</dbReference>
<dbReference type="InterPro" id="IPR016185">
    <property type="entry name" value="PreATP-grasp_dom_sf"/>
</dbReference>
<dbReference type="RefSeq" id="WP_213235353.1">
    <property type="nucleotide sequence ID" value="NZ_JAHBCL010000003.1"/>
</dbReference>
<accession>A0ABS5PKL7</accession>
<dbReference type="PANTHER" id="PTHR43585:SF2">
    <property type="entry name" value="ATP-GRASP ENZYME FSQD"/>
    <property type="match status" value="1"/>
</dbReference>
<evidence type="ECO:0000313" key="7">
    <source>
        <dbReference type="Proteomes" id="UP000746471"/>
    </source>
</evidence>
<dbReference type="Proteomes" id="UP000746471">
    <property type="component" value="Unassembled WGS sequence"/>
</dbReference>
<dbReference type="Pfam" id="PF13535">
    <property type="entry name" value="ATP-grasp_4"/>
    <property type="match status" value="1"/>
</dbReference>
<organism evidence="6 7">
    <name type="scientific">Fusibacter paucivorans</name>
    <dbReference type="NCBI Taxonomy" id="76009"/>
    <lineage>
        <taxon>Bacteria</taxon>
        <taxon>Bacillati</taxon>
        <taxon>Bacillota</taxon>
        <taxon>Clostridia</taxon>
        <taxon>Eubacteriales</taxon>
        <taxon>Eubacteriales Family XII. Incertae Sedis</taxon>
        <taxon>Fusibacter</taxon>
    </lineage>
</organism>
<keyword evidence="7" id="KW-1185">Reference proteome</keyword>
<dbReference type="PANTHER" id="PTHR43585">
    <property type="entry name" value="FUMIPYRROLE BIOSYNTHESIS PROTEIN C"/>
    <property type="match status" value="1"/>
</dbReference>
<dbReference type="InterPro" id="IPR040570">
    <property type="entry name" value="LAL_C2"/>
</dbReference>
<evidence type="ECO:0000256" key="3">
    <source>
        <dbReference type="ARBA" id="ARBA00022840"/>
    </source>
</evidence>
<dbReference type="SUPFAM" id="SSF52440">
    <property type="entry name" value="PreATP-grasp domain"/>
    <property type="match status" value="1"/>
</dbReference>
<keyword evidence="2 4" id="KW-0547">Nucleotide-binding</keyword>
<evidence type="ECO:0000256" key="1">
    <source>
        <dbReference type="ARBA" id="ARBA00022598"/>
    </source>
</evidence>
<gene>
    <name evidence="6" type="ORF">KHM83_02605</name>
</gene>
<dbReference type="Pfam" id="PF18603">
    <property type="entry name" value="LAL_C2"/>
    <property type="match status" value="1"/>
</dbReference>
<dbReference type="SUPFAM" id="SSF56059">
    <property type="entry name" value="Glutathione synthetase ATP-binding domain-like"/>
    <property type="match status" value="1"/>
</dbReference>
<name>A0ABS5PKL7_9FIRM</name>
<dbReference type="InterPro" id="IPR052032">
    <property type="entry name" value="ATP-dep_AA_Ligase"/>
</dbReference>
<keyword evidence="3 4" id="KW-0067">ATP-binding</keyword>
<comment type="caution">
    <text evidence="6">The sequence shown here is derived from an EMBL/GenBank/DDBJ whole genome shotgun (WGS) entry which is preliminary data.</text>
</comment>
<dbReference type="Gene3D" id="3.40.50.20">
    <property type="match status" value="1"/>
</dbReference>
<evidence type="ECO:0000313" key="6">
    <source>
        <dbReference type="EMBL" id="MBS7525566.1"/>
    </source>
</evidence>
<proteinExistence type="predicted"/>
<feature type="domain" description="ATP-grasp" evidence="5">
    <location>
        <begin position="109"/>
        <end position="302"/>
    </location>
</feature>
<dbReference type="Gene3D" id="3.30.470.20">
    <property type="entry name" value="ATP-grasp fold, B domain"/>
    <property type="match status" value="1"/>
</dbReference>
<evidence type="ECO:0000256" key="2">
    <source>
        <dbReference type="ARBA" id="ARBA00022741"/>
    </source>
</evidence>
<sequence length="414" mass="45449">MQSKVLMVGAGSCQISGIRALKKRGCQVLVADYSEMSKGKQMADLAVLADAFDADAIIKCAREQAVDAVITVGTDQPLLSVVKAAEAMALPRFIDSDVAYNVTNKRAMKTIFKTAGIPTMPFALIDASFEDAELAHIMPPYVVKPVDSQGQRGIFKLNTIAAIRAHFGEVVKHSRETVILVEQYYPNEEVTVSGWVINGEAICLTVTDRVTFHPDLHIGVCTAHEYPSKHIKYYDETFKRLTQQICEAFHILDGPIYFQMLVGEAGVVVNEIACRLGGAYEDITIPAATGVDILSLNIEGVFGSMPKRVDVMPNLTDIQYFSTQLFFCHPGKVTSQTPIEVVEALPYVLSAGYNFDVGETVPPTESASARAGYVIVTGTSEADLVINLKRVFQKMQWQNENGENMVIEGRRNER</sequence>
<evidence type="ECO:0000259" key="5">
    <source>
        <dbReference type="PROSITE" id="PS50975"/>
    </source>
</evidence>